<feature type="region of interest" description="Disordered" evidence="1">
    <location>
        <begin position="294"/>
        <end position="347"/>
    </location>
</feature>
<keyword evidence="2" id="KW-0472">Membrane</keyword>
<gene>
    <name evidence="3" type="ORF">NLI96_g1259</name>
</gene>
<proteinExistence type="predicted"/>
<feature type="transmembrane region" description="Helical" evidence="2">
    <location>
        <begin position="20"/>
        <end position="44"/>
    </location>
</feature>
<organism evidence="3 4">
    <name type="scientific">Meripilus lineatus</name>
    <dbReference type="NCBI Taxonomy" id="2056292"/>
    <lineage>
        <taxon>Eukaryota</taxon>
        <taxon>Fungi</taxon>
        <taxon>Dikarya</taxon>
        <taxon>Basidiomycota</taxon>
        <taxon>Agaricomycotina</taxon>
        <taxon>Agaricomycetes</taxon>
        <taxon>Polyporales</taxon>
        <taxon>Meripilaceae</taxon>
        <taxon>Meripilus</taxon>
    </lineage>
</organism>
<keyword evidence="2" id="KW-0812">Transmembrane</keyword>
<sequence>MLNIRATEDDIGPQASSILSAWIFFQIAAGHVLLPILAATLLLSRPKRTPLVTNVCITWIITSIISSLLFYVGEHVGPEPSRGLCVAQASLMDAVPMMTSTALLSLTYHVWYSFDSGKTAEKPRMRKGVLVLLMFVPYVMLALFFGVAYQIANTHPDDVNRAQQYFYCSLSHRPLLMKYGSMLRRRSCTVVIETDLFARSMVFGVYLTTANVFRLVGIWRLRNALPDMFFASVEMVLFLALITHRPTIQTWCFWRRRHASNWSTPTITHQHNSGTGSLVLPTLGWSRDGSRTVASSTISDSASSKIHKDGFSHREHRTSPSTLASNPPNPNSNTNSPNLNDNDNEPSLRQYFESRSVRSKPNNGNGKGGVEIIGKPEEAFGKSVGTMSVAGHGGVEIIGRPEEAFNQLHVGGERATCGEVPEGRERNLFERDEACLTNTRDEFDSRVELAFWLGSGS</sequence>
<evidence type="ECO:0000313" key="3">
    <source>
        <dbReference type="EMBL" id="KAJ3490687.1"/>
    </source>
</evidence>
<protein>
    <submittedName>
        <fullName evidence="3">Uncharacterized protein</fullName>
    </submittedName>
</protein>
<evidence type="ECO:0000313" key="4">
    <source>
        <dbReference type="Proteomes" id="UP001212997"/>
    </source>
</evidence>
<feature type="compositionally biased region" description="Low complexity" evidence="1">
    <location>
        <begin position="295"/>
        <end position="304"/>
    </location>
</feature>
<name>A0AAD5YN47_9APHY</name>
<feature type="transmembrane region" description="Helical" evidence="2">
    <location>
        <begin position="131"/>
        <end position="152"/>
    </location>
</feature>
<feature type="transmembrane region" description="Helical" evidence="2">
    <location>
        <begin position="91"/>
        <end position="111"/>
    </location>
</feature>
<dbReference type="EMBL" id="JANAWD010000024">
    <property type="protein sequence ID" value="KAJ3490687.1"/>
    <property type="molecule type" value="Genomic_DNA"/>
</dbReference>
<comment type="caution">
    <text evidence="3">The sequence shown here is derived from an EMBL/GenBank/DDBJ whole genome shotgun (WGS) entry which is preliminary data.</text>
</comment>
<evidence type="ECO:0000256" key="2">
    <source>
        <dbReference type="SAM" id="Phobius"/>
    </source>
</evidence>
<feature type="transmembrane region" description="Helical" evidence="2">
    <location>
        <begin position="196"/>
        <end position="217"/>
    </location>
</feature>
<dbReference type="Proteomes" id="UP001212997">
    <property type="component" value="Unassembled WGS sequence"/>
</dbReference>
<keyword evidence="4" id="KW-1185">Reference proteome</keyword>
<evidence type="ECO:0000256" key="1">
    <source>
        <dbReference type="SAM" id="MobiDB-lite"/>
    </source>
</evidence>
<accession>A0AAD5YN47</accession>
<feature type="transmembrane region" description="Helical" evidence="2">
    <location>
        <begin position="51"/>
        <end position="71"/>
    </location>
</feature>
<dbReference type="AlphaFoldDB" id="A0AAD5YN47"/>
<reference evidence="3" key="1">
    <citation type="submission" date="2022-07" db="EMBL/GenBank/DDBJ databases">
        <title>Genome Sequence of Physisporinus lineatus.</title>
        <authorList>
            <person name="Buettner E."/>
        </authorList>
    </citation>
    <scope>NUCLEOTIDE SEQUENCE</scope>
    <source>
        <strain evidence="3">VT162</strain>
    </source>
</reference>
<feature type="compositionally biased region" description="Low complexity" evidence="1">
    <location>
        <begin position="319"/>
        <end position="347"/>
    </location>
</feature>
<keyword evidence="2" id="KW-1133">Transmembrane helix</keyword>